<proteinExistence type="predicted"/>
<comment type="caution">
    <text evidence="1">The sequence shown here is derived from an EMBL/GenBank/DDBJ whole genome shotgun (WGS) entry which is preliminary data.</text>
</comment>
<evidence type="ECO:0000313" key="1">
    <source>
        <dbReference type="EMBL" id="KAL3582130.1"/>
    </source>
</evidence>
<reference evidence="1 2" key="1">
    <citation type="journal article" date="2024" name="Plant Biotechnol. J.">
        <title>Genome and CRISPR/Cas9 system of a widespread forest tree (Populus alba) in the world.</title>
        <authorList>
            <person name="Liu Y.J."/>
            <person name="Jiang P.F."/>
            <person name="Han X.M."/>
            <person name="Li X.Y."/>
            <person name="Wang H.M."/>
            <person name="Wang Y.J."/>
            <person name="Wang X.X."/>
            <person name="Zeng Q.Y."/>
        </authorList>
    </citation>
    <scope>NUCLEOTIDE SEQUENCE [LARGE SCALE GENOMIC DNA]</scope>
    <source>
        <strain evidence="2">cv. PAL-ZL1</strain>
    </source>
</reference>
<gene>
    <name evidence="1" type="ORF">D5086_016462</name>
</gene>
<name>A0ACC4BUP3_POPAL</name>
<dbReference type="Proteomes" id="UP000309997">
    <property type="component" value="Unassembled WGS sequence"/>
</dbReference>
<protein>
    <submittedName>
        <fullName evidence="1">Uncharacterized protein</fullName>
    </submittedName>
</protein>
<evidence type="ECO:0000313" key="2">
    <source>
        <dbReference type="Proteomes" id="UP000309997"/>
    </source>
</evidence>
<organism evidence="1 2">
    <name type="scientific">Populus alba</name>
    <name type="common">White poplar</name>
    <dbReference type="NCBI Taxonomy" id="43335"/>
    <lineage>
        <taxon>Eukaryota</taxon>
        <taxon>Viridiplantae</taxon>
        <taxon>Streptophyta</taxon>
        <taxon>Embryophyta</taxon>
        <taxon>Tracheophyta</taxon>
        <taxon>Spermatophyta</taxon>
        <taxon>Magnoliopsida</taxon>
        <taxon>eudicotyledons</taxon>
        <taxon>Gunneridae</taxon>
        <taxon>Pentapetalae</taxon>
        <taxon>rosids</taxon>
        <taxon>fabids</taxon>
        <taxon>Malpighiales</taxon>
        <taxon>Salicaceae</taxon>
        <taxon>Saliceae</taxon>
        <taxon>Populus</taxon>
    </lineage>
</organism>
<sequence length="427" mass="47234">MSAEFDLALVGVQLQLWILSLIAKTSVVASCCSLLCYMLLGCLQQRLNLVYSAISMPLRPIRTCSFGAFFYLFLVSPSSIIPEPKRQPFLPVKSCQKYNDSNPVLSQESKIESKMRKIRVICNDPYATETDSSDDESDRRSLKKRFVREINLPLAVSPQPKALEPESSCQDSNNSAKPPSKRRRVLPKTPTSTTEEKKLAPKKPVGVRQRKWGKWAAEIRNPVTKVRTWLGTFNTLEEAAQAYEAKKQEYEALALAMAASEKSQIMSSSAGDLQSHSHCSSKNQGSSASDETDDSVVSHTSPASVLELELDTTVVSNVTGGDCGLLIKDEDICASVADLDIPDLAFMTDPLASCPFDHDLNLGQEVGNLIDEFGRFYDDYCGIVDLDICGLNGEEPSDLPDYDFEFGNEEFSYLDDHQQKPLNIACL</sequence>
<keyword evidence="2" id="KW-1185">Reference proteome</keyword>
<dbReference type="EMBL" id="RCHU02000008">
    <property type="protein sequence ID" value="KAL3582130.1"/>
    <property type="molecule type" value="Genomic_DNA"/>
</dbReference>
<accession>A0ACC4BUP3</accession>